<name>A0A069RHS7_PEPLI</name>
<dbReference type="Pfam" id="PF12950">
    <property type="entry name" value="TaqI_C"/>
    <property type="match status" value="1"/>
</dbReference>
<feature type="domain" description="Type II methyltransferase M.TaqI-like" evidence="8">
    <location>
        <begin position="187"/>
        <end position="328"/>
    </location>
</feature>
<dbReference type="CDD" id="cd02440">
    <property type="entry name" value="AdoMet_MTases"/>
    <property type="match status" value="1"/>
</dbReference>
<dbReference type="InterPro" id="IPR029063">
    <property type="entry name" value="SAM-dependent_MTases_sf"/>
</dbReference>
<dbReference type="Pfam" id="PF07669">
    <property type="entry name" value="Eco57I"/>
    <property type="match status" value="1"/>
</dbReference>
<organism evidence="10 11">
    <name type="scientific">Peptoclostridium litorale DSM 5388</name>
    <dbReference type="NCBI Taxonomy" id="1121324"/>
    <lineage>
        <taxon>Bacteria</taxon>
        <taxon>Bacillati</taxon>
        <taxon>Bacillota</taxon>
        <taxon>Clostridia</taxon>
        <taxon>Peptostreptococcales</taxon>
        <taxon>Peptoclostridiaceae</taxon>
        <taxon>Peptoclostridium</taxon>
    </lineage>
</organism>
<keyword evidence="3" id="KW-0808">Transferase</keyword>
<keyword evidence="4" id="KW-0949">S-adenosyl-L-methionine</keyword>
<dbReference type="InterPro" id="IPR011639">
    <property type="entry name" value="MethylTrfase_TaqI-like_dom"/>
</dbReference>
<dbReference type="GO" id="GO:0009307">
    <property type="term" value="P:DNA restriction-modification system"/>
    <property type="evidence" value="ECO:0007669"/>
    <property type="project" value="UniProtKB-KW"/>
</dbReference>
<evidence type="ECO:0000256" key="2">
    <source>
        <dbReference type="ARBA" id="ARBA00022603"/>
    </source>
</evidence>
<evidence type="ECO:0000259" key="8">
    <source>
        <dbReference type="Pfam" id="PF07669"/>
    </source>
</evidence>
<dbReference type="InterPro" id="IPR002052">
    <property type="entry name" value="DNA_methylase_N6_adenine_CS"/>
</dbReference>
<evidence type="ECO:0000256" key="5">
    <source>
        <dbReference type="ARBA" id="ARBA00022747"/>
    </source>
</evidence>
<evidence type="ECO:0000256" key="6">
    <source>
        <dbReference type="ARBA" id="ARBA00023125"/>
    </source>
</evidence>
<keyword evidence="2" id="KW-0489">Methyltransferase</keyword>
<reference evidence="10 11" key="1">
    <citation type="submission" date="2014-03" db="EMBL/GenBank/DDBJ databases">
        <title>Genome sequence of Clostridium litorale W6, DSM 5388.</title>
        <authorList>
            <person name="Poehlein A."/>
            <person name="Jagirdar A."/>
            <person name="Khonsari B."/>
            <person name="Chibani C.M."/>
            <person name="Gutierrez Gutierrez D.A."/>
            <person name="Davydova E."/>
            <person name="Alghaithi H.S."/>
            <person name="Nair K.P."/>
            <person name="Dhamotharan K."/>
            <person name="Chandran L."/>
            <person name="G W."/>
            <person name="Daniel R."/>
        </authorList>
    </citation>
    <scope>NUCLEOTIDE SEQUENCE [LARGE SCALE GENOMIC DNA]</scope>
    <source>
        <strain evidence="10 11">W6</strain>
    </source>
</reference>
<dbReference type="GO" id="GO:0003677">
    <property type="term" value="F:DNA binding"/>
    <property type="evidence" value="ECO:0007669"/>
    <property type="project" value="UniProtKB-KW"/>
</dbReference>
<dbReference type="PROSITE" id="PS00092">
    <property type="entry name" value="N6_MTASE"/>
    <property type="match status" value="1"/>
</dbReference>
<dbReference type="PANTHER" id="PTHR33841">
    <property type="entry name" value="DNA METHYLTRANSFERASE YEEA-RELATED"/>
    <property type="match status" value="1"/>
</dbReference>
<dbReference type="GO" id="GO:0032259">
    <property type="term" value="P:methylation"/>
    <property type="evidence" value="ECO:0007669"/>
    <property type="project" value="UniProtKB-KW"/>
</dbReference>
<comment type="catalytic activity">
    <reaction evidence="7">
        <text>a 2'-deoxyadenosine in DNA + S-adenosyl-L-methionine = an N(6)-methyl-2'-deoxyadenosine in DNA + S-adenosyl-L-homocysteine + H(+)</text>
        <dbReference type="Rhea" id="RHEA:15197"/>
        <dbReference type="Rhea" id="RHEA-COMP:12418"/>
        <dbReference type="Rhea" id="RHEA-COMP:12419"/>
        <dbReference type="ChEBI" id="CHEBI:15378"/>
        <dbReference type="ChEBI" id="CHEBI:57856"/>
        <dbReference type="ChEBI" id="CHEBI:59789"/>
        <dbReference type="ChEBI" id="CHEBI:90615"/>
        <dbReference type="ChEBI" id="CHEBI:90616"/>
        <dbReference type="EC" id="2.1.1.72"/>
    </reaction>
</comment>
<dbReference type="STRING" id="1121324.CLIT_10c04170"/>
<evidence type="ECO:0000256" key="3">
    <source>
        <dbReference type="ARBA" id="ARBA00022679"/>
    </source>
</evidence>
<gene>
    <name evidence="10" type="ORF">CLIT_10c04170</name>
</gene>
<evidence type="ECO:0000313" key="11">
    <source>
        <dbReference type="Proteomes" id="UP000027946"/>
    </source>
</evidence>
<keyword evidence="6" id="KW-0238">DNA-binding</keyword>
<dbReference type="eggNOG" id="COG0827">
    <property type="taxonomic scope" value="Bacteria"/>
</dbReference>
<dbReference type="Gene3D" id="3.40.50.150">
    <property type="entry name" value="Vaccinia Virus protein VP39"/>
    <property type="match status" value="1"/>
</dbReference>
<dbReference type="InterPro" id="IPR050953">
    <property type="entry name" value="N4_N6_ade-DNA_methylase"/>
</dbReference>
<evidence type="ECO:0000313" key="10">
    <source>
        <dbReference type="EMBL" id="KDR95690.1"/>
    </source>
</evidence>
<evidence type="ECO:0000256" key="4">
    <source>
        <dbReference type="ARBA" id="ARBA00022691"/>
    </source>
</evidence>
<dbReference type="InterPro" id="IPR025931">
    <property type="entry name" value="TaqI_C"/>
</dbReference>
<evidence type="ECO:0000259" key="9">
    <source>
        <dbReference type="Pfam" id="PF12950"/>
    </source>
</evidence>
<dbReference type="PANTHER" id="PTHR33841:SF6">
    <property type="entry name" value="TYPE II METHYLTRANSFERASE M.HINDII"/>
    <property type="match status" value="1"/>
</dbReference>
<evidence type="ECO:0000256" key="7">
    <source>
        <dbReference type="ARBA" id="ARBA00047942"/>
    </source>
</evidence>
<dbReference type="PRINTS" id="PR00507">
    <property type="entry name" value="N12N6MTFRASE"/>
</dbReference>
<dbReference type="SUPFAM" id="SSF53335">
    <property type="entry name" value="S-adenosyl-L-methionine-dependent methyltransferases"/>
    <property type="match status" value="1"/>
</dbReference>
<accession>A0A069RHS7</accession>
<dbReference type="EMBL" id="JJMM01000010">
    <property type="protein sequence ID" value="KDR95690.1"/>
    <property type="molecule type" value="Genomic_DNA"/>
</dbReference>
<sequence length="702" mass="81839">MIQRGYVLIKGFGACRFNDLHVPRSWLYTLNSGVVICMDIVKRYIDFYENCKNAERLSSVKALEKTVGMFKSEIHSMKVPQKYEGDSSLMLSELFEGILSKTDKSSKGVFYTDELLSKYMAEKAISMYFEDCENNQMVKKLKNIRILDPSCGCGAFVVACFRKLVQLNMDMYPQSEYEEICRYVLEKNIYAVDVDQRALYICKERLSIITGIEGLKLNFYNEDFITDFEKKNFDIIIGNPPYIGEKGNKEIFEIARENEFGKLYYEKGMDYFYYFIEKAADISRKQGLICFITTNYWTGADYSKKLRSKISENCTFRWVADFNDFKVFPQATGQHNMIFILQKSGSNIEFCYEKLEFSRGKLSNALVALECKEEGLVSSSICKTSEVFDKNGRILFMDSVTKRITDKILMRSDCLLGEVSSINQGIVSGADRATARNLKHINEKDMDGIREKDGIFILRESELFKVGVQDPLGEHPVIKPFYKSTNVKRYYTDDYSKMNSGESAEEESCENLYILYIDKHTDMEKYPEIISHLEKFKPILEKRREAQNGIIPWYSLHWPRKRDVFEGEKIVVPQRARYPVFGYNSCPWYASADIYYITRFNISPLYILGILNSKLSHYWLYNRGKRKGEYLELYQKPLSRFPIKTATEKDQHRVEEIVRKLVEMTEMQGGSGEYQSLQRDIDSMIYYIYGMTNEEIECIEKA</sequence>
<dbReference type="AlphaFoldDB" id="A0A069RHS7"/>
<comment type="caution">
    <text evidence="10">The sequence shown here is derived from an EMBL/GenBank/DDBJ whole genome shotgun (WGS) entry which is preliminary data.</text>
</comment>
<feature type="domain" description="TaqI-like C-terminal specificity" evidence="9">
    <location>
        <begin position="507"/>
        <end position="643"/>
    </location>
</feature>
<keyword evidence="5" id="KW-0680">Restriction system</keyword>
<keyword evidence="11" id="KW-1185">Reference proteome</keyword>
<evidence type="ECO:0000256" key="1">
    <source>
        <dbReference type="ARBA" id="ARBA00011900"/>
    </source>
</evidence>
<dbReference type="Proteomes" id="UP000027946">
    <property type="component" value="Unassembled WGS sequence"/>
</dbReference>
<protein>
    <recommendedName>
        <fullName evidence="1">site-specific DNA-methyltransferase (adenine-specific)</fullName>
        <ecNumber evidence="1">2.1.1.72</ecNumber>
    </recommendedName>
</protein>
<proteinExistence type="predicted"/>
<dbReference type="GO" id="GO:0009007">
    <property type="term" value="F:site-specific DNA-methyltransferase (adenine-specific) activity"/>
    <property type="evidence" value="ECO:0007669"/>
    <property type="project" value="UniProtKB-EC"/>
</dbReference>
<dbReference type="EC" id="2.1.1.72" evidence="1"/>